<dbReference type="Gene3D" id="1.10.760.10">
    <property type="entry name" value="Cytochrome c-like domain"/>
    <property type="match status" value="1"/>
</dbReference>
<evidence type="ECO:0008006" key="18">
    <source>
        <dbReference type="Google" id="ProtNLM"/>
    </source>
</evidence>
<name>A0A3P6WFH6_HYMDI</name>
<accession>A0A3P6WFH6</accession>
<evidence type="ECO:0000256" key="11">
    <source>
        <dbReference type="ARBA" id="ARBA00023004"/>
    </source>
</evidence>
<dbReference type="SUPFAM" id="SSF46626">
    <property type="entry name" value="Cytochrome c"/>
    <property type="match status" value="1"/>
</dbReference>
<organism evidence="16 17">
    <name type="scientific">Hymenolepis diminuta</name>
    <name type="common">Rat tapeworm</name>
    <dbReference type="NCBI Taxonomy" id="6216"/>
    <lineage>
        <taxon>Eukaryota</taxon>
        <taxon>Metazoa</taxon>
        <taxon>Spiralia</taxon>
        <taxon>Lophotrochozoa</taxon>
        <taxon>Platyhelminthes</taxon>
        <taxon>Cestoda</taxon>
        <taxon>Eucestoda</taxon>
        <taxon>Cyclophyllidea</taxon>
        <taxon>Hymenolepididae</taxon>
        <taxon>Hymenolepis</taxon>
    </lineage>
</organism>
<feature type="transmembrane region" description="Helical" evidence="15">
    <location>
        <begin position="62"/>
        <end position="80"/>
    </location>
</feature>
<dbReference type="GO" id="GO:0009055">
    <property type="term" value="F:electron transfer activity"/>
    <property type="evidence" value="ECO:0007669"/>
    <property type="project" value="InterPro"/>
</dbReference>
<dbReference type="GO" id="GO:0020037">
    <property type="term" value="F:heme binding"/>
    <property type="evidence" value="ECO:0007669"/>
    <property type="project" value="InterPro"/>
</dbReference>
<keyword evidence="12" id="KW-0496">Mitochondrion</keyword>
<sequence>MEGNQHYNPYFPGGALSMAPPLYDEQIEYADGTPATVSQMAKDVTEFLTWSSDRNHDQRKRVLFKVIIVLSIAAVLAGIYKRKKWANIKTRKVMYKNRPIPKDI</sequence>
<evidence type="ECO:0000256" key="14">
    <source>
        <dbReference type="PIRSR" id="PIRSR602326-1"/>
    </source>
</evidence>
<keyword evidence="5" id="KW-0679">Respiratory chain</keyword>
<evidence type="ECO:0000256" key="6">
    <source>
        <dbReference type="ARBA" id="ARBA00022692"/>
    </source>
</evidence>
<evidence type="ECO:0000256" key="2">
    <source>
        <dbReference type="ARBA" id="ARBA00006488"/>
    </source>
</evidence>
<evidence type="ECO:0000256" key="13">
    <source>
        <dbReference type="ARBA" id="ARBA00023136"/>
    </source>
</evidence>
<keyword evidence="9" id="KW-0249">Electron transport</keyword>
<dbReference type="PRINTS" id="PR00603">
    <property type="entry name" value="CYTOCHROMEC1"/>
</dbReference>
<evidence type="ECO:0000313" key="17">
    <source>
        <dbReference type="Proteomes" id="UP000274504"/>
    </source>
</evidence>
<dbReference type="EMBL" id="UYSG01000573">
    <property type="protein sequence ID" value="VDL19832.1"/>
    <property type="molecule type" value="Genomic_DNA"/>
</dbReference>
<comment type="similarity">
    <text evidence="2">Belongs to the cytochrome c family.</text>
</comment>
<dbReference type="GO" id="GO:0046872">
    <property type="term" value="F:metal ion binding"/>
    <property type="evidence" value="ECO:0007669"/>
    <property type="project" value="UniProtKB-KW"/>
</dbReference>
<evidence type="ECO:0000256" key="12">
    <source>
        <dbReference type="ARBA" id="ARBA00023128"/>
    </source>
</evidence>
<keyword evidence="13 15" id="KW-0472">Membrane</keyword>
<keyword evidence="7 14" id="KW-0479">Metal-binding</keyword>
<evidence type="ECO:0000313" key="16">
    <source>
        <dbReference type="EMBL" id="VDL19832.1"/>
    </source>
</evidence>
<keyword evidence="10 15" id="KW-1133">Transmembrane helix</keyword>
<proteinExistence type="inferred from homology"/>
<keyword evidence="4 14" id="KW-0349">Heme</keyword>
<evidence type="ECO:0000256" key="10">
    <source>
        <dbReference type="ARBA" id="ARBA00022989"/>
    </source>
</evidence>
<evidence type="ECO:0000256" key="4">
    <source>
        <dbReference type="ARBA" id="ARBA00022617"/>
    </source>
</evidence>
<reference evidence="16 17" key="1">
    <citation type="submission" date="2018-11" db="EMBL/GenBank/DDBJ databases">
        <authorList>
            <consortium name="Pathogen Informatics"/>
        </authorList>
    </citation>
    <scope>NUCLEOTIDE SEQUENCE [LARGE SCALE GENOMIC DNA]</scope>
</reference>
<dbReference type="AlphaFoldDB" id="A0A3P6WFH6"/>
<protein>
    <recommendedName>
        <fullName evidence="18">Cytochrome c1</fullName>
    </recommendedName>
</protein>
<keyword evidence="8" id="KW-0999">Mitochondrion inner membrane</keyword>
<dbReference type="InterPro" id="IPR002326">
    <property type="entry name" value="Cyt_c1"/>
</dbReference>
<dbReference type="GO" id="GO:0005743">
    <property type="term" value="C:mitochondrial inner membrane"/>
    <property type="evidence" value="ECO:0007669"/>
    <property type="project" value="UniProtKB-SubCell"/>
</dbReference>
<keyword evidence="3" id="KW-0813">Transport</keyword>
<evidence type="ECO:0000256" key="8">
    <source>
        <dbReference type="ARBA" id="ARBA00022792"/>
    </source>
</evidence>
<keyword evidence="11 14" id="KW-0408">Iron</keyword>
<dbReference type="Proteomes" id="UP000274504">
    <property type="component" value="Unassembled WGS sequence"/>
</dbReference>
<evidence type="ECO:0000256" key="3">
    <source>
        <dbReference type="ARBA" id="ARBA00022448"/>
    </source>
</evidence>
<evidence type="ECO:0000256" key="1">
    <source>
        <dbReference type="ARBA" id="ARBA00004273"/>
    </source>
</evidence>
<dbReference type="GO" id="GO:0006122">
    <property type="term" value="P:mitochondrial electron transport, ubiquinol to cytochrome c"/>
    <property type="evidence" value="ECO:0007669"/>
    <property type="project" value="TreeGrafter"/>
</dbReference>
<dbReference type="SUPFAM" id="SSF81496">
    <property type="entry name" value="Cytochrome c1 subunit of cytochrome bc1 complex (Ubiquinol-cytochrome c reductase), transmembrane anchor"/>
    <property type="match status" value="1"/>
</dbReference>
<dbReference type="PANTHER" id="PTHR10266:SF3">
    <property type="entry name" value="CYTOCHROME C1, HEME PROTEIN, MITOCHONDRIAL"/>
    <property type="match status" value="1"/>
</dbReference>
<dbReference type="Pfam" id="PF02167">
    <property type="entry name" value="Cytochrom_C1"/>
    <property type="match status" value="1"/>
</dbReference>
<dbReference type="FunFam" id="1.20.5.100:FF:000003">
    <property type="entry name" value="Cytochrome c1, heme protein, mitochondrial"/>
    <property type="match status" value="1"/>
</dbReference>
<dbReference type="PANTHER" id="PTHR10266">
    <property type="entry name" value="CYTOCHROME C1"/>
    <property type="match status" value="1"/>
</dbReference>
<comment type="cofactor">
    <cofactor evidence="14">
        <name>heme c</name>
        <dbReference type="ChEBI" id="CHEBI:61717"/>
    </cofactor>
    <text evidence="14">Binds 1 heme c group covalently per subunit.</text>
</comment>
<dbReference type="OrthoDB" id="5925at2759"/>
<dbReference type="Gene3D" id="1.20.5.100">
    <property type="entry name" value="Cytochrome c1, transmembrane anchor, C-terminal"/>
    <property type="match status" value="1"/>
</dbReference>
<comment type="subcellular location">
    <subcellularLocation>
        <location evidence="1">Mitochondrion inner membrane</location>
    </subcellularLocation>
</comment>
<gene>
    <name evidence="16" type="ORF">HDID_LOCUS2371</name>
</gene>
<dbReference type="InterPro" id="IPR036909">
    <property type="entry name" value="Cyt_c-like_dom_sf"/>
</dbReference>
<keyword evidence="6 15" id="KW-0812">Transmembrane</keyword>
<evidence type="ECO:0000256" key="5">
    <source>
        <dbReference type="ARBA" id="ARBA00022660"/>
    </source>
</evidence>
<dbReference type="InterPro" id="IPR021157">
    <property type="entry name" value="Cyt_c1_TM_anchor_C"/>
</dbReference>
<evidence type="ECO:0000256" key="7">
    <source>
        <dbReference type="ARBA" id="ARBA00022723"/>
    </source>
</evidence>
<evidence type="ECO:0000256" key="9">
    <source>
        <dbReference type="ARBA" id="ARBA00022982"/>
    </source>
</evidence>
<feature type="binding site" description="covalent" evidence="14">
    <location>
        <position position="18"/>
    </location>
    <ligand>
        <name>heme c</name>
        <dbReference type="ChEBI" id="CHEBI:61717"/>
    </ligand>
</feature>
<evidence type="ECO:0000256" key="15">
    <source>
        <dbReference type="SAM" id="Phobius"/>
    </source>
</evidence>